<comment type="caution">
    <text evidence="1">The sequence shown here is derived from an EMBL/GenBank/DDBJ whole genome shotgun (WGS) entry which is preliminary data.</text>
</comment>
<organism evidence="1 2">
    <name type="scientific">Streptomyces neyagawaensis</name>
    <dbReference type="NCBI Taxonomy" id="42238"/>
    <lineage>
        <taxon>Bacteria</taxon>
        <taxon>Bacillati</taxon>
        <taxon>Actinomycetota</taxon>
        <taxon>Actinomycetes</taxon>
        <taxon>Kitasatosporales</taxon>
        <taxon>Streptomycetaceae</taxon>
        <taxon>Streptomyces</taxon>
    </lineage>
</organism>
<dbReference type="EMBL" id="JBEYXT010000082">
    <property type="protein sequence ID" value="MEU6803100.1"/>
    <property type="molecule type" value="Genomic_DNA"/>
</dbReference>
<reference evidence="1 2" key="1">
    <citation type="submission" date="2024-06" db="EMBL/GenBank/DDBJ databases">
        <title>The Natural Products Discovery Center: Release of the First 8490 Sequenced Strains for Exploring Actinobacteria Biosynthetic Diversity.</title>
        <authorList>
            <person name="Kalkreuter E."/>
            <person name="Kautsar S.A."/>
            <person name="Yang D."/>
            <person name="Bader C.D."/>
            <person name="Teijaro C.N."/>
            <person name="Fluegel L."/>
            <person name="Davis C.M."/>
            <person name="Simpson J.R."/>
            <person name="Lauterbach L."/>
            <person name="Steele A.D."/>
            <person name="Gui C."/>
            <person name="Meng S."/>
            <person name="Li G."/>
            <person name="Viehrig K."/>
            <person name="Ye F."/>
            <person name="Su P."/>
            <person name="Kiefer A.F."/>
            <person name="Nichols A."/>
            <person name="Cepeda A.J."/>
            <person name="Yan W."/>
            <person name="Fan B."/>
            <person name="Jiang Y."/>
            <person name="Adhikari A."/>
            <person name="Zheng C.-J."/>
            <person name="Schuster L."/>
            <person name="Cowan T.M."/>
            <person name="Smanski M.J."/>
            <person name="Chevrette M.G."/>
            <person name="De Carvalho L.P.S."/>
            <person name="Shen B."/>
        </authorList>
    </citation>
    <scope>NUCLEOTIDE SEQUENCE [LARGE SCALE GENOMIC DNA]</scope>
    <source>
        <strain evidence="1 2">NPDC046851</strain>
    </source>
</reference>
<keyword evidence="2" id="KW-1185">Reference proteome</keyword>
<evidence type="ECO:0000313" key="1">
    <source>
        <dbReference type="EMBL" id="MEU6803100.1"/>
    </source>
</evidence>
<evidence type="ECO:0000313" key="2">
    <source>
        <dbReference type="Proteomes" id="UP001551189"/>
    </source>
</evidence>
<proteinExistence type="predicted"/>
<name>A0ABV3B0Z7_9ACTN</name>
<dbReference type="Proteomes" id="UP001551189">
    <property type="component" value="Unassembled WGS sequence"/>
</dbReference>
<dbReference type="RefSeq" id="WP_359696892.1">
    <property type="nucleotide sequence ID" value="NZ_JBEYXT010000082.1"/>
</dbReference>
<accession>A0ABV3B0Z7</accession>
<gene>
    <name evidence="1" type="ORF">ABZ931_19115</name>
</gene>
<protein>
    <submittedName>
        <fullName evidence="1">Uncharacterized protein</fullName>
    </submittedName>
</protein>
<sequence length="63" mass="6761">MPRRIVSARTDLNRTVEALAAATYSRVELVEKRGEFAVRVVLPAGLPPAGLPPDQVAPGPARR</sequence>